<organism evidence="3 4">
    <name type="scientific">Saprolegnia diclina (strain VS20)</name>
    <dbReference type="NCBI Taxonomy" id="1156394"/>
    <lineage>
        <taxon>Eukaryota</taxon>
        <taxon>Sar</taxon>
        <taxon>Stramenopiles</taxon>
        <taxon>Oomycota</taxon>
        <taxon>Saprolegniomycetes</taxon>
        <taxon>Saprolegniales</taxon>
        <taxon>Saprolegniaceae</taxon>
        <taxon>Saprolegnia</taxon>
    </lineage>
</organism>
<dbReference type="eggNOG" id="KOG2763">
    <property type="taxonomic scope" value="Eukaryota"/>
</dbReference>
<dbReference type="Proteomes" id="UP000030762">
    <property type="component" value="Unassembled WGS sequence"/>
</dbReference>
<accession>T0SIR0</accession>
<dbReference type="GO" id="GO:0006637">
    <property type="term" value="P:acyl-CoA metabolic process"/>
    <property type="evidence" value="ECO:0007669"/>
    <property type="project" value="TreeGrafter"/>
</dbReference>
<dbReference type="InterPro" id="IPR040170">
    <property type="entry name" value="Cytosol_ACT"/>
</dbReference>
<reference evidence="3 4" key="1">
    <citation type="submission" date="2012-04" db="EMBL/GenBank/DDBJ databases">
        <title>The Genome Sequence of Saprolegnia declina VS20.</title>
        <authorList>
            <consortium name="The Broad Institute Genome Sequencing Platform"/>
            <person name="Russ C."/>
            <person name="Nusbaum C."/>
            <person name="Tyler B."/>
            <person name="van West P."/>
            <person name="Dieguez-Uribeondo J."/>
            <person name="de Bruijn I."/>
            <person name="Tripathy S."/>
            <person name="Jiang R."/>
            <person name="Young S.K."/>
            <person name="Zeng Q."/>
            <person name="Gargeya S."/>
            <person name="Fitzgerald M."/>
            <person name="Haas B."/>
            <person name="Abouelleil A."/>
            <person name="Alvarado L."/>
            <person name="Arachchi H.M."/>
            <person name="Berlin A."/>
            <person name="Chapman S.B."/>
            <person name="Goldberg J."/>
            <person name="Griggs A."/>
            <person name="Gujja S."/>
            <person name="Hansen M."/>
            <person name="Howarth C."/>
            <person name="Imamovic A."/>
            <person name="Larimer J."/>
            <person name="McCowen C."/>
            <person name="Montmayeur A."/>
            <person name="Murphy C."/>
            <person name="Neiman D."/>
            <person name="Pearson M."/>
            <person name="Priest M."/>
            <person name="Roberts A."/>
            <person name="Saif S."/>
            <person name="Shea T."/>
            <person name="Sisk P."/>
            <person name="Sykes S."/>
            <person name="Wortman J."/>
            <person name="Nusbaum C."/>
            <person name="Birren B."/>
        </authorList>
    </citation>
    <scope>NUCLEOTIDE SEQUENCE [LARGE SCALE GENOMIC DNA]</scope>
    <source>
        <strain evidence="3 4">VS20</strain>
    </source>
</reference>
<evidence type="ECO:0000313" key="3">
    <source>
        <dbReference type="EMBL" id="EQC42872.1"/>
    </source>
</evidence>
<dbReference type="PROSITE" id="PS51770">
    <property type="entry name" value="HOTDOG_ACOT"/>
    <property type="match status" value="2"/>
</dbReference>
<proteinExistence type="predicted"/>
<dbReference type="Pfam" id="PF03061">
    <property type="entry name" value="4HBT"/>
    <property type="match status" value="2"/>
</dbReference>
<dbReference type="InterPro" id="IPR033120">
    <property type="entry name" value="HOTDOG_ACOT"/>
</dbReference>
<evidence type="ECO:0000256" key="1">
    <source>
        <dbReference type="ARBA" id="ARBA00022801"/>
    </source>
</evidence>
<gene>
    <name evidence="3" type="ORF">SDRG_00591</name>
</gene>
<name>T0SIR0_SAPDV</name>
<dbReference type="GO" id="GO:0052816">
    <property type="term" value="F:long-chain fatty acyl-CoA hydrolase activity"/>
    <property type="evidence" value="ECO:0007669"/>
    <property type="project" value="TreeGrafter"/>
</dbReference>
<feature type="domain" description="HotDog ACOT-type" evidence="2">
    <location>
        <begin position="27"/>
        <end position="143"/>
    </location>
</feature>
<dbReference type="InterPro" id="IPR006683">
    <property type="entry name" value="Thioestr_dom"/>
</dbReference>
<dbReference type="Gene3D" id="3.10.129.10">
    <property type="entry name" value="Hotdog Thioesterase"/>
    <property type="match status" value="2"/>
</dbReference>
<evidence type="ECO:0000313" key="4">
    <source>
        <dbReference type="Proteomes" id="UP000030762"/>
    </source>
</evidence>
<dbReference type="PANTHER" id="PTHR11049:SF24">
    <property type="entry name" value="CYTOSOLIC ACYL COENZYME A THIOESTER HYDROLASE"/>
    <property type="match status" value="1"/>
</dbReference>
<dbReference type="InParanoid" id="T0SIR0"/>
<dbReference type="VEuPathDB" id="FungiDB:SDRG_00591"/>
<dbReference type="GeneID" id="19941318"/>
<dbReference type="OMA" id="GVTNTMF"/>
<dbReference type="EMBL" id="JH767132">
    <property type="protein sequence ID" value="EQC42872.1"/>
    <property type="molecule type" value="Genomic_DNA"/>
</dbReference>
<dbReference type="STRING" id="1156394.T0SIR0"/>
<dbReference type="CDD" id="cd03442">
    <property type="entry name" value="BFIT_BACH"/>
    <property type="match status" value="2"/>
</dbReference>
<dbReference type="PANTHER" id="PTHR11049">
    <property type="entry name" value="ACYL COENZYME A THIOESTER HYDROLASE"/>
    <property type="match status" value="1"/>
</dbReference>
<protein>
    <recommendedName>
        <fullName evidence="2">HotDog ACOT-type domain-containing protein</fullName>
    </recommendedName>
</protein>
<dbReference type="GO" id="GO:0009062">
    <property type="term" value="P:fatty acid catabolic process"/>
    <property type="evidence" value="ECO:0007669"/>
    <property type="project" value="TreeGrafter"/>
</dbReference>
<dbReference type="AlphaFoldDB" id="T0SIR0"/>
<dbReference type="OrthoDB" id="331699at2759"/>
<keyword evidence="1" id="KW-0378">Hydrolase</keyword>
<feature type="domain" description="HotDog ACOT-type" evidence="2">
    <location>
        <begin position="213"/>
        <end position="326"/>
    </location>
</feature>
<dbReference type="RefSeq" id="XP_008604295.1">
    <property type="nucleotide sequence ID" value="XM_008606073.1"/>
</dbReference>
<sequence>MWRKLQNLHLRRGPRTTTMMTTTRKSSSITLESTHMSFADIIGEESLRGQWLSQGPVLERMDVVGAAVAAKVANGPVATVSFDQVDSHKPVFHGDLFRLEGRVLSTSNSSTAVQLTGYREEMLTGKVTHTHDAIITFVAIDAKGRPRPGLPALTSSSQPDLVAFLAEKAVHRKELASTWRTYQEDVDAMAHITEDMLQVYPMSTSRESFVPVRNTLVEVKNWFMPKHLNMNNTIFGGEILQWMDRVAVFCARKFTQNVSMVTISMNRIFFKLPITPVDIVSMKSRVVMVRRHTLEVEVEVFIERIGQSEKRKSHTGYFTVINLDEGQHKLPLKRGLAVDEADQESMRHLLKAQKRWAFHVDDHLLHQVPPLPLSHENAGPTPPPSRL</sequence>
<dbReference type="GO" id="GO:0005829">
    <property type="term" value="C:cytosol"/>
    <property type="evidence" value="ECO:0007669"/>
    <property type="project" value="TreeGrafter"/>
</dbReference>
<dbReference type="SUPFAM" id="SSF54637">
    <property type="entry name" value="Thioesterase/thiol ester dehydrase-isomerase"/>
    <property type="match status" value="2"/>
</dbReference>
<keyword evidence="4" id="KW-1185">Reference proteome</keyword>
<evidence type="ECO:0000259" key="2">
    <source>
        <dbReference type="PROSITE" id="PS51770"/>
    </source>
</evidence>
<dbReference type="InterPro" id="IPR029069">
    <property type="entry name" value="HotDog_dom_sf"/>
</dbReference>